<keyword evidence="2" id="KW-1185">Reference proteome</keyword>
<name>A0A3M7PYV5_BRAPC</name>
<comment type="caution">
    <text evidence="1">The sequence shown here is derived from an EMBL/GenBank/DDBJ whole genome shotgun (WGS) entry which is preliminary data.</text>
</comment>
<protein>
    <submittedName>
        <fullName evidence="1">Uncharacterized protein</fullName>
    </submittedName>
</protein>
<evidence type="ECO:0000313" key="1">
    <source>
        <dbReference type="EMBL" id="RNA04327.1"/>
    </source>
</evidence>
<accession>A0A3M7PYV5</accession>
<organism evidence="1 2">
    <name type="scientific">Brachionus plicatilis</name>
    <name type="common">Marine rotifer</name>
    <name type="synonym">Brachionus muelleri</name>
    <dbReference type="NCBI Taxonomy" id="10195"/>
    <lineage>
        <taxon>Eukaryota</taxon>
        <taxon>Metazoa</taxon>
        <taxon>Spiralia</taxon>
        <taxon>Gnathifera</taxon>
        <taxon>Rotifera</taxon>
        <taxon>Eurotatoria</taxon>
        <taxon>Monogononta</taxon>
        <taxon>Pseudotrocha</taxon>
        <taxon>Ploima</taxon>
        <taxon>Brachionidae</taxon>
        <taxon>Brachionus</taxon>
    </lineage>
</organism>
<evidence type="ECO:0000313" key="2">
    <source>
        <dbReference type="Proteomes" id="UP000276133"/>
    </source>
</evidence>
<proteinExistence type="predicted"/>
<dbReference type="EMBL" id="REGN01008155">
    <property type="protein sequence ID" value="RNA04327.1"/>
    <property type="molecule type" value="Genomic_DNA"/>
</dbReference>
<dbReference type="Proteomes" id="UP000276133">
    <property type="component" value="Unassembled WGS sequence"/>
</dbReference>
<gene>
    <name evidence="1" type="ORF">BpHYR1_015635</name>
</gene>
<reference evidence="1 2" key="1">
    <citation type="journal article" date="2018" name="Sci. Rep.">
        <title>Genomic signatures of local adaptation to the degree of environmental predictability in rotifers.</title>
        <authorList>
            <person name="Franch-Gras L."/>
            <person name="Hahn C."/>
            <person name="Garcia-Roger E.M."/>
            <person name="Carmona M.J."/>
            <person name="Serra M."/>
            <person name="Gomez A."/>
        </authorList>
    </citation>
    <scope>NUCLEOTIDE SEQUENCE [LARGE SCALE GENOMIC DNA]</scope>
    <source>
        <strain evidence="1">HYR1</strain>
    </source>
</reference>
<dbReference type="AlphaFoldDB" id="A0A3M7PYV5"/>
<sequence>MKIETWSSIKKIFQYHYIKYGNGFGREIQKNLSSKPRKESIAFGGRTIEIDEFMYAMIRLHIKKFIYSWVV</sequence>